<dbReference type="Pfam" id="PF14155">
    <property type="entry name" value="DUF4307"/>
    <property type="match status" value="1"/>
</dbReference>
<keyword evidence="1" id="KW-1133">Transmembrane helix</keyword>
<dbReference type="InterPro" id="IPR025443">
    <property type="entry name" value="DUF4307"/>
</dbReference>
<protein>
    <recommendedName>
        <fullName evidence="4">DUF4307 domain-containing protein</fullName>
    </recommendedName>
</protein>
<dbReference type="EMBL" id="JRVJ01000025">
    <property type="protein sequence ID" value="KGM18047.1"/>
    <property type="molecule type" value="Genomic_DNA"/>
</dbReference>
<gene>
    <name evidence="2" type="ORF">MA47_10610</name>
</gene>
<keyword evidence="1" id="KW-0472">Membrane</keyword>
<sequence length="134" mass="14495">MDERYGNERSNKFAGRLMVVVLLAILVAAAIYIVSQFLNTTSADVTAVESGGKVVSAEQLSMSVDVTRSDASKPAYCIVTALDYDKNEVGRREFLIPAGGAEVTRWQVEINTRKEAYAATVYGCSSTIPTHLQG</sequence>
<name>A0A0A2DJV6_9CORY</name>
<evidence type="ECO:0008006" key="4">
    <source>
        <dbReference type="Google" id="ProtNLM"/>
    </source>
</evidence>
<organism evidence="2 3">
    <name type="scientific">Corynebacterium auriscanis</name>
    <dbReference type="NCBI Taxonomy" id="99807"/>
    <lineage>
        <taxon>Bacteria</taxon>
        <taxon>Bacillati</taxon>
        <taxon>Actinomycetota</taxon>
        <taxon>Actinomycetes</taxon>
        <taxon>Mycobacteriales</taxon>
        <taxon>Corynebacteriaceae</taxon>
        <taxon>Corynebacterium</taxon>
    </lineage>
</organism>
<comment type="caution">
    <text evidence="2">The sequence shown here is derived from an EMBL/GenBank/DDBJ whole genome shotgun (WGS) entry which is preliminary data.</text>
</comment>
<dbReference type="AlphaFoldDB" id="A0A0A2DJV6"/>
<evidence type="ECO:0000313" key="3">
    <source>
        <dbReference type="Proteomes" id="UP000030145"/>
    </source>
</evidence>
<keyword evidence="1" id="KW-0812">Transmembrane</keyword>
<keyword evidence="3" id="KW-1185">Reference proteome</keyword>
<proteinExistence type="predicted"/>
<feature type="transmembrane region" description="Helical" evidence="1">
    <location>
        <begin position="13"/>
        <end position="34"/>
    </location>
</feature>
<evidence type="ECO:0000313" key="2">
    <source>
        <dbReference type="EMBL" id="KGM18047.1"/>
    </source>
</evidence>
<dbReference type="Proteomes" id="UP000030145">
    <property type="component" value="Unassembled WGS sequence"/>
</dbReference>
<accession>A0A0A2DJV6</accession>
<evidence type="ECO:0000256" key="1">
    <source>
        <dbReference type="SAM" id="Phobius"/>
    </source>
</evidence>
<reference evidence="2 3" key="1">
    <citation type="submission" date="2014-10" db="EMBL/GenBank/DDBJ databases">
        <title>Whole Genome sequence of Corynebacterium auriscanis strain CIP 106629.</title>
        <authorList>
            <person name="Hassan S.S."/>
            <person name="Jamal S.B."/>
            <person name="Tiwari S."/>
            <person name="Oliveira L.D.C."/>
            <person name="Souza F."/>
            <person name="Mariano D.C."/>
            <person name="Almeida S."/>
            <person name="Dorella F."/>
            <person name="Pereira F."/>
            <person name="Carvalho A."/>
            <person name="Leal C.A."/>
            <person name="Soares S.D.C."/>
            <person name="Figueiredo H.C."/>
            <person name="Silva A."/>
            <person name="Azevedo V.A."/>
        </authorList>
    </citation>
    <scope>NUCLEOTIDE SEQUENCE [LARGE SCALE GENOMIC DNA]</scope>
    <source>
        <strain evidence="2 3">CIP 106629</strain>
    </source>
</reference>